<feature type="transmembrane region" description="Helical" evidence="1">
    <location>
        <begin position="73"/>
        <end position="93"/>
    </location>
</feature>
<keyword evidence="1" id="KW-0472">Membrane</keyword>
<evidence type="ECO:0000256" key="1">
    <source>
        <dbReference type="SAM" id="Phobius"/>
    </source>
</evidence>
<accession>A0A414W1M2</accession>
<dbReference type="RefSeq" id="WP_117515666.1">
    <property type="nucleotide sequence ID" value="NZ_QRJH01000004.1"/>
</dbReference>
<dbReference type="Proteomes" id="UP000284024">
    <property type="component" value="Unassembled WGS sequence"/>
</dbReference>
<name>A0A414W1M2_9FIRM</name>
<dbReference type="AlphaFoldDB" id="A0A414W1M2"/>
<sequence length="117" mass="13100">MTKSEVIKEFFKKSVLPVAVAALLYCIFKSVCTKDGVTDYVWLFILCGLPFGIPRMFAWIVPGGSLGTALPLFLLNFIIGGVIGGFVLVWRLLVSTWYIPLTIYRLFITRGTSYIPE</sequence>
<evidence type="ECO:0000313" key="2">
    <source>
        <dbReference type="EMBL" id="RHH18518.1"/>
    </source>
</evidence>
<comment type="caution">
    <text evidence="2">The sequence shown here is derived from an EMBL/GenBank/DDBJ whole genome shotgun (WGS) entry which is preliminary data.</text>
</comment>
<evidence type="ECO:0000313" key="3">
    <source>
        <dbReference type="Proteomes" id="UP000284024"/>
    </source>
</evidence>
<feature type="transmembrane region" description="Helical" evidence="1">
    <location>
        <begin position="40"/>
        <end position="61"/>
    </location>
</feature>
<dbReference type="EMBL" id="QRJH01000004">
    <property type="protein sequence ID" value="RHH18518.1"/>
    <property type="molecule type" value="Genomic_DNA"/>
</dbReference>
<keyword evidence="1" id="KW-1133">Transmembrane helix</keyword>
<protein>
    <submittedName>
        <fullName evidence="2">Uncharacterized protein</fullName>
    </submittedName>
</protein>
<reference evidence="2 3" key="1">
    <citation type="submission" date="2018-08" db="EMBL/GenBank/DDBJ databases">
        <title>A genome reference for cultivated species of the human gut microbiota.</title>
        <authorList>
            <person name="Zou Y."/>
            <person name="Xue W."/>
            <person name="Luo G."/>
        </authorList>
    </citation>
    <scope>NUCLEOTIDE SEQUENCE [LARGE SCALE GENOMIC DNA]</scope>
    <source>
        <strain evidence="2 3">AM18-2AC</strain>
    </source>
</reference>
<gene>
    <name evidence="2" type="ORF">DW222_09265</name>
</gene>
<dbReference type="Pfam" id="PF19517">
    <property type="entry name" value="DUF6050"/>
    <property type="match status" value="1"/>
</dbReference>
<dbReference type="InterPro" id="IPR046113">
    <property type="entry name" value="DUF6050"/>
</dbReference>
<proteinExistence type="predicted"/>
<organism evidence="2 3">
    <name type="scientific">Blautia obeum</name>
    <dbReference type="NCBI Taxonomy" id="40520"/>
    <lineage>
        <taxon>Bacteria</taxon>
        <taxon>Bacillati</taxon>
        <taxon>Bacillota</taxon>
        <taxon>Clostridia</taxon>
        <taxon>Lachnospirales</taxon>
        <taxon>Lachnospiraceae</taxon>
        <taxon>Blautia</taxon>
    </lineage>
</organism>
<keyword evidence="1" id="KW-0812">Transmembrane</keyword>